<dbReference type="InterPro" id="IPR056461">
    <property type="entry name" value="DUF1512_C"/>
</dbReference>
<dbReference type="Pfam" id="PF23542">
    <property type="entry name" value="DUF1512_C"/>
    <property type="match status" value="1"/>
</dbReference>
<dbReference type="PIRSF" id="PIRSF016495">
    <property type="entry name" value="UCP016495"/>
    <property type="match status" value="1"/>
</dbReference>
<evidence type="ECO:0000259" key="3">
    <source>
        <dbReference type="Pfam" id="PF23542"/>
    </source>
</evidence>
<reference evidence="5" key="1">
    <citation type="journal article" date="2020" name="mSystems">
        <title>Genome- and Community-Level Interaction Insights into Carbon Utilization and Element Cycling Functions of Hydrothermarchaeota in Hydrothermal Sediment.</title>
        <authorList>
            <person name="Zhou Z."/>
            <person name="Liu Y."/>
            <person name="Xu W."/>
            <person name="Pan J."/>
            <person name="Luo Z.H."/>
            <person name="Li M."/>
        </authorList>
    </citation>
    <scope>NUCLEOTIDE SEQUENCE [LARGE SCALE GENOMIC DNA]</scope>
    <source>
        <strain evidence="5">SpSt-613</strain>
        <strain evidence="4">SpSt-669</strain>
    </source>
</reference>
<proteinExistence type="predicted"/>
<evidence type="ECO:0000259" key="2">
    <source>
        <dbReference type="Pfam" id="PF07431"/>
    </source>
</evidence>
<dbReference type="InterPro" id="IPR056460">
    <property type="entry name" value="DUF1512_N"/>
</dbReference>
<keyword evidence="1" id="KW-0812">Transmembrane</keyword>
<dbReference type="InterPro" id="IPR009995">
    <property type="entry name" value="DUF1512"/>
</dbReference>
<sequence length="382" mass="42169">MVVLFAALLNPSTGGDNILSLLLSLVWFAFLMIFFLYPSFGQRMQLSYMLRDLERKLNKLKIIKDEINQITVETIKRVGKPEKDPAPDINRLSEFFIIQPESMDPYGLVYKLEHILETGESVYEQEVAKLAPHATEHQVKSLTNLVEVLRGINTIYRVVRHYYLLGKKTANIYMVLQIQMVLPQIIEIAESYRQAAVAFSKGQPIGDGVGPLVAAKLVNGMEKERYEIAKDTVVQEIELENRKVYVVRAIGPGGTVGRPGEGVKQLVEKLPENPKLIITIDAALKLEGEETGKIAEGVGVAIGGPGVDKYKIEELAKSRGIPLYAFVIFQSITEAITPMRESIAKAADQVLEKVKQLILEKVKSGESVVVAGIGNTIGVGLG</sequence>
<gene>
    <name evidence="5" type="ORF">ENT82_02765</name>
    <name evidence="4" type="ORF">ENU43_02575</name>
</gene>
<dbReference type="AlphaFoldDB" id="A0A7C4I680"/>
<protein>
    <submittedName>
        <fullName evidence="5">DUF1512 domain-containing protein</fullName>
    </submittedName>
</protein>
<keyword evidence="1" id="KW-1133">Transmembrane helix</keyword>
<feature type="domain" description="DUF1512" evidence="3">
    <location>
        <begin position="205"/>
        <end position="379"/>
    </location>
</feature>
<name>A0A7C4I680_CALS0</name>
<dbReference type="Pfam" id="PF07431">
    <property type="entry name" value="DUF1512"/>
    <property type="match status" value="1"/>
</dbReference>
<organism evidence="5">
    <name type="scientific">Caldiarchaeum subterraneum</name>
    <dbReference type="NCBI Taxonomy" id="311458"/>
    <lineage>
        <taxon>Archaea</taxon>
        <taxon>Nitrososphaerota</taxon>
        <taxon>Candidatus Caldarchaeales</taxon>
        <taxon>Candidatus Caldarchaeaceae</taxon>
        <taxon>Candidatus Caldarchaeum</taxon>
    </lineage>
</organism>
<comment type="caution">
    <text evidence="5">The sequence shown here is derived from an EMBL/GenBank/DDBJ whole genome shotgun (WGS) entry which is preliminary data.</text>
</comment>
<evidence type="ECO:0000313" key="5">
    <source>
        <dbReference type="EMBL" id="HGN90035.1"/>
    </source>
</evidence>
<evidence type="ECO:0000256" key="1">
    <source>
        <dbReference type="SAM" id="Phobius"/>
    </source>
</evidence>
<feature type="domain" description="DUF1512" evidence="2">
    <location>
        <begin position="22"/>
        <end position="201"/>
    </location>
</feature>
<evidence type="ECO:0000313" key="4">
    <source>
        <dbReference type="EMBL" id="HGL40534.1"/>
    </source>
</evidence>
<keyword evidence="1" id="KW-0472">Membrane</keyword>
<accession>A0A7C4I680</accession>
<feature type="transmembrane region" description="Helical" evidence="1">
    <location>
        <begin position="24"/>
        <end position="41"/>
    </location>
</feature>
<dbReference type="EMBL" id="DTCM01000030">
    <property type="protein sequence ID" value="HGL40534.1"/>
    <property type="molecule type" value="Genomic_DNA"/>
</dbReference>
<dbReference type="EMBL" id="DTAD01000026">
    <property type="protein sequence ID" value="HGN90035.1"/>
    <property type="molecule type" value="Genomic_DNA"/>
</dbReference>